<reference evidence="2 3" key="1">
    <citation type="submission" date="2021-06" db="EMBL/GenBank/DDBJ databases">
        <authorList>
            <person name="Palmer J.M."/>
        </authorList>
    </citation>
    <scope>NUCLEOTIDE SEQUENCE [LARGE SCALE GENOMIC DNA]</scope>
    <source>
        <strain evidence="2 3">MEX-2019</strain>
        <tissue evidence="2">Muscle</tissue>
    </source>
</reference>
<feature type="chain" id="PRO_5043586573" description="Secreted protein" evidence="1">
    <location>
        <begin position="18"/>
        <end position="102"/>
    </location>
</feature>
<sequence>MCVCLCESLLSLRRSAACILCNCQPGQEVHCIQDFSCRFSDDCIYIGPTILQPSSAAPGRSNLPGSSLMHLRTHKAGLSWPCPSYKTHLPYRYPTSELFPAS</sequence>
<proteinExistence type="predicted"/>
<accession>A0AAV9SLL9</accession>
<feature type="signal peptide" evidence="1">
    <location>
        <begin position="1"/>
        <end position="17"/>
    </location>
</feature>
<organism evidence="2 3">
    <name type="scientific">Crenichthys baileyi</name>
    <name type="common">White River springfish</name>
    <dbReference type="NCBI Taxonomy" id="28760"/>
    <lineage>
        <taxon>Eukaryota</taxon>
        <taxon>Metazoa</taxon>
        <taxon>Chordata</taxon>
        <taxon>Craniata</taxon>
        <taxon>Vertebrata</taxon>
        <taxon>Euteleostomi</taxon>
        <taxon>Actinopterygii</taxon>
        <taxon>Neopterygii</taxon>
        <taxon>Teleostei</taxon>
        <taxon>Neoteleostei</taxon>
        <taxon>Acanthomorphata</taxon>
        <taxon>Ovalentaria</taxon>
        <taxon>Atherinomorphae</taxon>
        <taxon>Cyprinodontiformes</taxon>
        <taxon>Goodeidae</taxon>
        <taxon>Crenichthys</taxon>
    </lineage>
</organism>
<keyword evidence="3" id="KW-1185">Reference proteome</keyword>
<evidence type="ECO:0000313" key="2">
    <source>
        <dbReference type="EMBL" id="KAK5622191.1"/>
    </source>
</evidence>
<evidence type="ECO:0008006" key="4">
    <source>
        <dbReference type="Google" id="ProtNLM"/>
    </source>
</evidence>
<comment type="caution">
    <text evidence="2">The sequence shown here is derived from an EMBL/GenBank/DDBJ whole genome shotgun (WGS) entry which is preliminary data.</text>
</comment>
<evidence type="ECO:0000256" key="1">
    <source>
        <dbReference type="SAM" id="SignalP"/>
    </source>
</evidence>
<dbReference type="AlphaFoldDB" id="A0AAV9SLL9"/>
<dbReference type="EMBL" id="JAHHUM010000171">
    <property type="protein sequence ID" value="KAK5622191.1"/>
    <property type="molecule type" value="Genomic_DNA"/>
</dbReference>
<gene>
    <name evidence="2" type="ORF">CRENBAI_008250</name>
</gene>
<keyword evidence="1" id="KW-0732">Signal</keyword>
<evidence type="ECO:0000313" key="3">
    <source>
        <dbReference type="Proteomes" id="UP001311232"/>
    </source>
</evidence>
<name>A0AAV9SLL9_9TELE</name>
<dbReference type="Proteomes" id="UP001311232">
    <property type="component" value="Unassembled WGS sequence"/>
</dbReference>
<protein>
    <recommendedName>
        <fullName evidence="4">Secreted protein</fullName>
    </recommendedName>
</protein>